<proteinExistence type="predicted"/>
<feature type="compositionally biased region" description="Low complexity" evidence="1">
    <location>
        <begin position="275"/>
        <end position="291"/>
    </location>
</feature>
<evidence type="ECO:0008006" key="5">
    <source>
        <dbReference type="Google" id="ProtNLM"/>
    </source>
</evidence>
<evidence type="ECO:0000256" key="1">
    <source>
        <dbReference type="SAM" id="MobiDB-lite"/>
    </source>
</evidence>
<reference evidence="3 4" key="2">
    <citation type="submission" date="2024-09" db="EMBL/GenBank/DDBJ databases">
        <title>Draft genome sequence of Candidatus Magnetaquicoccaceae bacterium FCR-1.</title>
        <authorList>
            <person name="Shimoshige H."/>
            <person name="Shimamura S."/>
            <person name="Taoka A."/>
            <person name="Kobayashi H."/>
            <person name="Maekawa T."/>
        </authorList>
    </citation>
    <scope>NUCLEOTIDE SEQUENCE [LARGE SCALE GENOMIC DNA]</scope>
    <source>
        <strain evidence="3 4">FCR-1</strain>
    </source>
</reference>
<evidence type="ECO:0000256" key="2">
    <source>
        <dbReference type="SAM" id="SignalP"/>
    </source>
</evidence>
<protein>
    <recommendedName>
        <fullName evidence="5">DUF3106 domain-containing protein</fullName>
    </recommendedName>
</protein>
<dbReference type="RefSeq" id="WP_420903934.1">
    <property type="nucleotide sequence ID" value="NZ_BAAFGK010000002.1"/>
</dbReference>
<dbReference type="Proteomes" id="UP001628193">
    <property type="component" value="Unassembled WGS sequence"/>
</dbReference>
<name>A0ABQ0C5R6_9PROT</name>
<gene>
    <name evidence="3" type="ORF">SIID45300_00522</name>
</gene>
<reference evidence="3 4" key="1">
    <citation type="submission" date="2024-05" db="EMBL/GenBank/DDBJ databases">
        <authorList>
            <consortium name="Candidatus Magnetaquicoccaceae bacterium FCR-1 genome sequencing consortium"/>
            <person name="Shimoshige H."/>
            <person name="Shimamura S."/>
            <person name="Taoka A."/>
            <person name="Kobayashi H."/>
            <person name="Maekawa T."/>
        </authorList>
    </citation>
    <scope>NUCLEOTIDE SEQUENCE [LARGE SCALE GENOMIC DNA]</scope>
    <source>
        <strain evidence="3 4">FCR-1</strain>
    </source>
</reference>
<comment type="caution">
    <text evidence="3">The sequence shown here is derived from an EMBL/GenBank/DDBJ whole genome shotgun (WGS) entry which is preliminary data.</text>
</comment>
<feature type="chain" id="PRO_5046337745" description="DUF3106 domain-containing protein" evidence="2">
    <location>
        <begin position="24"/>
        <end position="375"/>
    </location>
</feature>
<keyword evidence="2" id="KW-0732">Signal</keyword>
<sequence>MNKQLLAATLGVALLCGTVTLQAAQPQETQPFTQAELDRFVADYPGLVQWLGKQKPQFDTARTPWLVASMRGDPNFNAQLKEKNWDPDRFHYLLNHINTGLALVESEKGQAETQARIAKERQENEARIAKERQENEARIAKERQENEARIAKERQENDARQAEGRQRMEKEMAAANKRMRDQLEAQKEQIRANPYIPPYEKQRILAQMARDVQSNAAPANAPATAQVDAVEAARQRQAAWIDAQERQIRANPFMHPMQRQQSLEQLEQAKKSLKPVASPANAAPAAAHPSDPAALRADMEKMHKQWFANQKQVINNAPTMPPAQKKIALDQLKSSEKQFTETLARQADIPAILPKEEKALIESRQSKLTELFAVK</sequence>
<feature type="region of interest" description="Disordered" evidence="1">
    <location>
        <begin position="271"/>
        <end position="291"/>
    </location>
</feature>
<evidence type="ECO:0000313" key="4">
    <source>
        <dbReference type="Proteomes" id="UP001628193"/>
    </source>
</evidence>
<organism evidence="3 4">
    <name type="scientific">Candidatus Magnetaquiglobus chichijimensis</name>
    <dbReference type="NCBI Taxonomy" id="3141448"/>
    <lineage>
        <taxon>Bacteria</taxon>
        <taxon>Pseudomonadati</taxon>
        <taxon>Pseudomonadota</taxon>
        <taxon>Magnetococcia</taxon>
        <taxon>Magnetococcales</taxon>
        <taxon>Candidatus Magnetaquicoccaceae</taxon>
        <taxon>Candidatus Magnetaquiglobus</taxon>
    </lineage>
</organism>
<keyword evidence="4" id="KW-1185">Reference proteome</keyword>
<accession>A0ABQ0C5R6</accession>
<dbReference type="EMBL" id="BAAFGK010000002">
    <property type="protein sequence ID" value="GAB0056217.1"/>
    <property type="molecule type" value="Genomic_DNA"/>
</dbReference>
<feature type="signal peptide" evidence="2">
    <location>
        <begin position="1"/>
        <end position="23"/>
    </location>
</feature>
<evidence type="ECO:0000313" key="3">
    <source>
        <dbReference type="EMBL" id="GAB0056217.1"/>
    </source>
</evidence>
<feature type="region of interest" description="Disordered" evidence="1">
    <location>
        <begin position="139"/>
        <end position="164"/>
    </location>
</feature>